<proteinExistence type="inferred from homology"/>
<evidence type="ECO:0000256" key="6">
    <source>
        <dbReference type="SAM" id="Phobius"/>
    </source>
</evidence>
<evidence type="ECO:0000313" key="9">
    <source>
        <dbReference type="EMBL" id="EXB70698.1"/>
    </source>
</evidence>
<dbReference type="GO" id="GO:0016020">
    <property type="term" value="C:membrane"/>
    <property type="evidence" value="ECO:0007669"/>
    <property type="project" value="UniProtKB-SubCell"/>
</dbReference>
<evidence type="ECO:0000256" key="3">
    <source>
        <dbReference type="ARBA" id="ARBA00022692"/>
    </source>
</evidence>
<evidence type="ECO:0000256" key="2">
    <source>
        <dbReference type="ARBA" id="ARBA00009324"/>
    </source>
</evidence>
<dbReference type="Proteomes" id="UP000030645">
    <property type="component" value="Unassembled WGS sequence"/>
</dbReference>
<dbReference type="AlphaFoldDB" id="W9R5F2"/>
<evidence type="ECO:0000256" key="4">
    <source>
        <dbReference type="ARBA" id="ARBA00022989"/>
    </source>
</evidence>
<feature type="transmembrane region" description="Helical" evidence="6">
    <location>
        <begin position="305"/>
        <end position="325"/>
    </location>
</feature>
<dbReference type="InterPro" id="IPR006694">
    <property type="entry name" value="Fatty_acid_hydroxylase"/>
</dbReference>
<feature type="domain" description="Fatty acid hydroxylase" evidence="7">
    <location>
        <begin position="113"/>
        <end position="252"/>
    </location>
</feature>
<dbReference type="Pfam" id="PF12076">
    <property type="entry name" value="CER1-like_C"/>
    <property type="match status" value="2"/>
</dbReference>
<dbReference type="GO" id="GO:0016491">
    <property type="term" value="F:oxidoreductase activity"/>
    <property type="evidence" value="ECO:0007669"/>
    <property type="project" value="InterPro"/>
</dbReference>
<evidence type="ECO:0000256" key="5">
    <source>
        <dbReference type="ARBA" id="ARBA00023136"/>
    </source>
</evidence>
<dbReference type="InterPro" id="IPR050307">
    <property type="entry name" value="Sterol_Desaturase_Related"/>
</dbReference>
<name>W9R5F2_9ROSA</name>
<comment type="similarity">
    <text evidence="2">Belongs to the sterol desaturase family.</text>
</comment>
<evidence type="ECO:0000259" key="7">
    <source>
        <dbReference type="Pfam" id="PF04116"/>
    </source>
</evidence>
<comment type="subcellular location">
    <subcellularLocation>
        <location evidence="1">Membrane</location>
        <topology evidence="1">Multi-pass membrane protein</topology>
    </subcellularLocation>
</comment>
<dbReference type="InterPro" id="IPR021940">
    <property type="entry name" value="CER1-like_C"/>
</dbReference>
<dbReference type="PANTHER" id="PTHR11863">
    <property type="entry name" value="STEROL DESATURASE"/>
    <property type="match status" value="1"/>
</dbReference>
<keyword evidence="3 6" id="KW-0812">Transmembrane</keyword>
<organism evidence="9 10">
    <name type="scientific">Morus notabilis</name>
    <dbReference type="NCBI Taxonomy" id="981085"/>
    <lineage>
        <taxon>Eukaryota</taxon>
        <taxon>Viridiplantae</taxon>
        <taxon>Streptophyta</taxon>
        <taxon>Embryophyta</taxon>
        <taxon>Tracheophyta</taxon>
        <taxon>Spermatophyta</taxon>
        <taxon>Magnoliopsida</taxon>
        <taxon>eudicotyledons</taxon>
        <taxon>Gunneridae</taxon>
        <taxon>Pentapetalae</taxon>
        <taxon>rosids</taxon>
        <taxon>fabids</taxon>
        <taxon>Rosales</taxon>
        <taxon>Moraceae</taxon>
        <taxon>Moreae</taxon>
        <taxon>Morus</taxon>
    </lineage>
</organism>
<gene>
    <name evidence="9" type="ORF">L484_023884</name>
</gene>
<evidence type="ECO:0000256" key="1">
    <source>
        <dbReference type="ARBA" id="ARBA00004141"/>
    </source>
</evidence>
<dbReference type="EMBL" id="KE344611">
    <property type="protein sequence ID" value="EXB70698.1"/>
    <property type="molecule type" value="Genomic_DNA"/>
</dbReference>
<feature type="domain" description="Very-long-chain aldehyde decarbonylase CER1-like C-terminal" evidence="8">
    <location>
        <begin position="420"/>
        <end position="468"/>
    </location>
</feature>
<feature type="domain" description="Very-long-chain aldehyde decarbonylase CER1-like C-terminal" evidence="8">
    <location>
        <begin position="545"/>
        <end position="660"/>
    </location>
</feature>
<accession>W9R5F2</accession>
<keyword evidence="5 6" id="KW-0472">Membrane</keyword>
<dbReference type="GO" id="GO:0005506">
    <property type="term" value="F:iron ion binding"/>
    <property type="evidence" value="ECO:0007669"/>
    <property type="project" value="InterPro"/>
</dbReference>
<dbReference type="STRING" id="981085.W9R5F2"/>
<keyword evidence="4 6" id="KW-1133">Transmembrane helix</keyword>
<dbReference type="eggNOG" id="ENOG502QR3T">
    <property type="taxonomic scope" value="Eukaryota"/>
</dbReference>
<dbReference type="Pfam" id="PF04116">
    <property type="entry name" value="FA_hydroxylase"/>
    <property type="match status" value="1"/>
</dbReference>
<dbReference type="GO" id="GO:0008610">
    <property type="term" value="P:lipid biosynthetic process"/>
    <property type="evidence" value="ECO:0007669"/>
    <property type="project" value="InterPro"/>
</dbReference>
<feature type="transmembrane region" description="Helical" evidence="6">
    <location>
        <begin position="162"/>
        <end position="189"/>
    </location>
</feature>
<keyword evidence="10" id="KW-1185">Reference proteome</keyword>
<sequence length="724" mass="83633">MTNTIYDVAYMELQYVILAPWVIKCTNSFLRKNDPQERDLSSFLIFPLLLWRAIHNQIWISFSRYRTTKGNNRIVDKGLEFDQVDRERNCQILPGGSNLPMWKTDGVILTIIFHASVVEFLYYWLHRVLHHHFLYSRYHSHHHSSIVTEPITSVIHPFAEHVVYFILFAIPFLTTVFTETASVASLVGYMTFIDFMNNLGHCNFEIIPKWFFSIFPPLKSLMYTPTFHSLHHTQFRTNYSLFMPLYDYIYGTMDKSYSCLYESSLKRRKELSDVVHLTHLITPGSIYHLRLGFAGLASKPYVSKWYLRLFLPVTFLGQMVLRWLYGHSFVVERLRFGKLKMQTWVVPKYKIEYLQWKNSSINDLIDEAILKAEEDGSMELNAYGELYINKHPQLNMKIVDGSSLATAVVLNNIPKGTTQVLFRGKLNKVAYAIAFALCQKGIQIATLHPDEHEELNKHLTDAKFACNSVLSRCCSHKYLQWKNSSINDLIDEAILKAEEDGSMELNAYGELYINKHPQLNMKIVDGSSLATAVVLNNIPKGTTQVLFRGKLNKVAYAIAFALCQKGIQIATLHPDEHEELNKHLTDAKFACNSVFSRCCSHKVWLVGDGVADEEQLKASKGTIFIPFSPFPPKKLREDCFYHYTPSMLTPKSLENLHSCEWRSGSYFGRAQPRFLEHKIFSEIERSGLHQLTTAHKTFSKLESLSFEFQHPKRKRRDSTSPLTL</sequence>
<feature type="transmembrane region" description="Helical" evidence="6">
    <location>
        <begin position="106"/>
        <end position="125"/>
    </location>
</feature>
<evidence type="ECO:0000259" key="8">
    <source>
        <dbReference type="Pfam" id="PF12076"/>
    </source>
</evidence>
<protein>
    <submittedName>
        <fullName evidence="9">Protein WAX2</fullName>
    </submittedName>
</protein>
<reference evidence="10" key="1">
    <citation type="submission" date="2013-01" db="EMBL/GenBank/DDBJ databases">
        <title>Draft Genome Sequence of a Mulberry Tree, Morus notabilis C.K. Schneid.</title>
        <authorList>
            <person name="He N."/>
            <person name="Zhao S."/>
        </authorList>
    </citation>
    <scope>NUCLEOTIDE SEQUENCE</scope>
</reference>
<evidence type="ECO:0000313" key="10">
    <source>
        <dbReference type="Proteomes" id="UP000030645"/>
    </source>
</evidence>